<evidence type="ECO:0000256" key="3">
    <source>
        <dbReference type="ARBA" id="ARBA00023015"/>
    </source>
</evidence>
<dbReference type="CDD" id="cd00009">
    <property type="entry name" value="AAA"/>
    <property type="match status" value="1"/>
</dbReference>
<evidence type="ECO:0000259" key="7">
    <source>
        <dbReference type="PROSITE" id="PS50110"/>
    </source>
</evidence>
<dbReference type="InterPro" id="IPR027417">
    <property type="entry name" value="P-loop_NTPase"/>
</dbReference>
<dbReference type="Pfam" id="PF25601">
    <property type="entry name" value="AAA_lid_14"/>
    <property type="match status" value="1"/>
</dbReference>
<dbReference type="GO" id="GO:0000160">
    <property type="term" value="P:phosphorelay signal transduction system"/>
    <property type="evidence" value="ECO:0007669"/>
    <property type="project" value="InterPro"/>
</dbReference>
<dbReference type="SUPFAM" id="SSF46689">
    <property type="entry name" value="Homeodomain-like"/>
    <property type="match status" value="1"/>
</dbReference>
<gene>
    <name evidence="8" type="ORF">IPL58_13145</name>
</gene>
<evidence type="ECO:0000256" key="1">
    <source>
        <dbReference type="ARBA" id="ARBA00022741"/>
    </source>
</evidence>
<dbReference type="SMART" id="SM00448">
    <property type="entry name" value="REC"/>
    <property type="match status" value="1"/>
</dbReference>
<keyword evidence="1" id="KW-0547">Nucleotide-binding</keyword>
<dbReference type="InterPro" id="IPR009057">
    <property type="entry name" value="Homeodomain-like_sf"/>
</dbReference>
<dbReference type="Pfam" id="PF02954">
    <property type="entry name" value="HTH_8"/>
    <property type="match status" value="1"/>
</dbReference>
<evidence type="ECO:0000259" key="6">
    <source>
        <dbReference type="PROSITE" id="PS50045"/>
    </source>
</evidence>
<dbReference type="PRINTS" id="PR01590">
    <property type="entry name" value="HTHFIS"/>
</dbReference>
<dbReference type="GO" id="GO:0005524">
    <property type="term" value="F:ATP binding"/>
    <property type="evidence" value="ECO:0007669"/>
    <property type="project" value="UniProtKB-KW"/>
</dbReference>
<dbReference type="SMART" id="SM00382">
    <property type="entry name" value="AAA"/>
    <property type="match status" value="1"/>
</dbReference>
<dbReference type="Gene3D" id="3.40.50.2300">
    <property type="match status" value="1"/>
</dbReference>
<protein>
    <submittedName>
        <fullName evidence="8">Sigma-54-dependent Fis family transcriptional regulator</fullName>
    </submittedName>
</protein>
<dbReference type="GO" id="GO:0043565">
    <property type="term" value="F:sequence-specific DNA binding"/>
    <property type="evidence" value="ECO:0007669"/>
    <property type="project" value="InterPro"/>
</dbReference>
<dbReference type="InterPro" id="IPR058245">
    <property type="entry name" value="NreC/VraR/RcsB-like_REC"/>
</dbReference>
<dbReference type="PROSITE" id="PS00675">
    <property type="entry name" value="SIGMA54_INTERACT_1"/>
    <property type="match status" value="1"/>
</dbReference>
<evidence type="ECO:0000256" key="4">
    <source>
        <dbReference type="ARBA" id="ARBA00023163"/>
    </source>
</evidence>
<dbReference type="FunFam" id="3.40.50.300:FF:000006">
    <property type="entry name" value="DNA-binding transcriptional regulator NtrC"/>
    <property type="match status" value="1"/>
</dbReference>
<dbReference type="Gene3D" id="3.40.50.300">
    <property type="entry name" value="P-loop containing nucleotide triphosphate hydrolases"/>
    <property type="match status" value="1"/>
</dbReference>
<dbReference type="Pfam" id="PF00072">
    <property type="entry name" value="Response_reg"/>
    <property type="match status" value="1"/>
</dbReference>
<proteinExistence type="predicted"/>
<feature type="domain" description="Sigma-54 factor interaction" evidence="6">
    <location>
        <begin position="147"/>
        <end position="376"/>
    </location>
</feature>
<dbReference type="PANTHER" id="PTHR32071">
    <property type="entry name" value="TRANSCRIPTIONAL REGULATORY PROTEIN"/>
    <property type="match status" value="1"/>
</dbReference>
<dbReference type="SUPFAM" id="SSF52172">
    <property type="entry name" value="CheY-like"/>
    <property type="match status" value="1"/>
</dbReference>
<dbReference type="InterPro" id="IPR025662">
    <property type="entry name" value="Sigma_54_int_dom_ATP-bd_1"/>
</dbReference>
<dbReference type="GO" id="GO:0006355">
    <property type="term" value="P:regulation of DNA-templated transcription"/>
    <property type="evidence" value="ECO:0007669"/>
    <property type="project" value="InterPro"/>
</dbReference>
<comment type="caution">
    <text evidence="8">The sequence shown here is derived from an EMBL/GenBank/DDBJ whole genome shotgun (WGS) entry which is preliminary data.</text>
</comment>
<dbReference type="Gene3D" id="1.10.8.60">
    <property type="match status" value="1"/>
</dbReference>
<dbReference type="PROSITE" id="PS50045">
    <property type="entry name" value="SIGMA54_INTERACT_4"/>
    <property type="match status" value="1"/>
</dbReference>
<dbReference type="EMBL" id="JADJUC010000019">
    <property type="protein sequence ID" value="MBK8524922.1"/>
    <property type="molecule type" value="Genomic_DNA"/>
</dbReference>
<keyword evidence="5" id="KW-0597">Phosphoprotein</keyword>
<dbReference type="InterPro" id="IPR001789">
    <property type="entry name" value="Sig_transdc_resp-reg_receiver"/>
</dbReference>
<dbReference type="InterPro" id="IPR025944">
    <property type="entry name" value="Sigma_54_int_dom_CS"/>
</dbReference>
<dbReference type="Pfam" id="PF00158">
    <property type="entry name" value="Sigma54_activat"/>
    <property type="match status" value="1"/>
</dbReference>
<keyword evidence="3" id="KW-0805">Transcription regulation</keyword>
<dbReference type="InterPro" id="IPR003593">
    <property type="entry name" value="AAA+_ATPase"/>
</dbReference>
<evidence type="ECO:0000256" key="2">
    <source>
        <dbReference type="ARBA" id="ARBA00022840"/>
    </source>
</evidence>
<keyword evidence="4" id="KW-0804">Transcription</keyword>
<accession>A0A9D7PSQ4</accession>
<feature type="modified residue" description="4-aspartylphosphate" evidence="5">
    <location>
        <position position="60"/>
    </location>
</feature>
<dbReference type="InterPro" id="IPR002078">
    <property type="entry name" value="Sigma_54_int"/>
</dbReference>
<dbReference type="CDD" id="cd17535">
    <property type="entry name" value="REC_NarL-like"/>
    <property type="match status" value="1"/>
</dbReference>
<dbReference type="InterPro" id="IPR002197">
    <property type="entry name" value="HTH_Fis"/>
</dbReference>
<reference evidence="8" key="1">
    <citation type="submission" date="2020-10" db="EMBL/GenBank/DDBJ databases">
        <title>Connecting structure to function with the recovery of over 1000 high-quality activated sludge metagenome-assembled genomes encoding full-length rRNA genes using long-read sequencing.</title>
        <authorList>
            <person name="Singleton C.M."/>
            <person name="Petriglieri F."/>
            <person name="Kristensen J.M."/>
            <person name="Kirkegaard R.H."/>
            <person name="Michaelsen T.Y."/>
            <person name="Andersen M.H."/>
            <person name="Karst S.M."/>
            <person name="Dueholm M.S."/>
            <person name="Nielsen P.H."/>
            <person name="Albertsen M."/>
        </authorList>
    </citation>
    <scope>NUCLEOTIDE SEQUENCE</scope>
    <source>
        <strain evidence="8">Hirt_18-Q3-R61-65_BATAC.395</strain>
    </source>
</reference>
<dbReference type="InterPro" id="IPR058031">
    <property type="entry name" value="AAA_lid_NorR"/>
</dbReference>
<keyword evidence="2" id="KW-0067">ATP-binding</keyword>
<dbReference type="SUPFAM" id="SSF52540">
    <property type="entry name" value="P-loop containing nucleoside triphosphate hydrolases"/>
    <property type="match status" value="1"/>
</dbReference>
<dbReference type="PROSITE" id="PS00688">
    <property type="entry name" value="SIGMA54_INTERACT_3"/>
    <property type="match status" value="1"/>
</dbReference>
<name>A0A9D7PSQ4_9PROT</name>
<evidence type="ECO:0000256" key="5">
    <source>
        <dbReference type="PROSITE-ProRule" id="PRU00169"/>
    </source>
</evidence>
<dbReference type="Proteomes" id="UP000886689">
    <property type="component" value="Unassembled WGS sequence"/>
</dbReference>
<dbReference type="PROSITE" id="PS50110">
    <property type="entry name" value="RESPONSE_REGULATORY"/>
    <property type="match status" value="1"/>
</dbReference>
<dbReference type="AlphaFoldDB" id="A0A9D7PSQ4"/>
<dbReference type="InterPro" id="IPR011006">
    <property type="entry name" value="CheY-like_superfamily"/>
</dbReference>
<evidence type="ECO:0000313" key="8">
    <source>
        <dbReference type="EMBL" id="MBK8524922.1"/>
    </source>
</evidence>
<organism evidence="8 9">
    <name type="scientific">Candidatus Proximibacter danicus</name>
    <dbReference type="NCBI Taxonomy" id="2954365"/>
    <lineage>
        <taxon>Bacteria</taxon>
        <taxon>Pseudomonadati</taxon>
        <taxon>Pseudomonadota</taxon>
        <taxon>Betaproteobacteria</taxon>
        <taxon>Candidatus Proximibacter</taxon>
    </lineage>
</organism>
<dbReference type="Gene3D" id="1.10.10.60">
    <property type="entry name" value="Homeodomain-like"/>
    <property type="match status" value="1"/>
</dbReference>
<feature type="domain" description="Response regulatory" evidence="7">
    <location>
        <begin position="10"/>
        <end position="130"/>
    </location>
</feature>
<sequence length="485" mass="53383">MEPLPNTKQLLLIVDDDPLIADTLSIALRDAFEIITSHSRPQAIQLLRQLRQPPALALVDLGLPPLPHRPDEGFALISELIALIPGMRIVVLSGQNDDANARHARTLGAADFVGKPCHPADLRKVLERVSLFGFDTPAPADDGRPSLIGNSLAMQKLRAQLAQYAESPFPVLVEGESGSGKEIIARCLHYATSRRQQPFLALNCAAISPTLVEPTLFGHAKGAFTGASGAKAGYFEDAGEGTLFLDEIGELPLELQAKLLRVLENGEYQRVGETQTRTSRARILTATNRDLRHEIRQGRFRADLYHRLSVFTIDVPPLREMGEDRLRLLDHYRQYYAQGLHQKPFELEAAARSLWLGYAFPGNVRELRNIIIRLTAKYPGALVSSAELAQELDLPDEPLATAANSLPTPPSRREAALHRLQQAEPFNLDTALAEMEQTFIDAALAMTDGNVSQAARLLGINRTTLYSRMESSPAIRSTNANSREP</sequence>
<evidence type="ECO:0000313" key="9">
    <source>
        <dbReference type="Proteomes" id="UP000886689"/>
    </source>
</evidence>